<gene>
    <name evidence="4" type="ORF">GCM10022226_37050</name>
</gene>
<sequence>MRGWAKFVAGCGVFLSGAWLGFFLVGQGLDRASLWASVLGLPLSAIATAMGAWAALLAAKTLHATRGSLATDDATETLVRRTSMPLGTRNTIVDGVIVAHTGDDDVVVQVGETTRMMKASRPDPRKGIASAAVVRNTLPRDISTFTGRRDELRALLAAVERGTVSGHPVIIHAIDGMAGVGKTALAVHAAHRLTSRFPDGVLFLPLHAHTAGRGPVEPGDALDSLLRETGLDSGQAPAEAEEKARLWRDRIAGKRILLVLDDAVGPHQIQLLIPGVSGCAVLVTSRRRLTSLEGATPIPLDVLPPEEAGRLFQRSTGRADLDPNSEAVAEVVRLAGHLPLAIRLLAARLAHNRSLAVPHLVEELAAARDRSARIGAVDEPISAAFDLSYNHLPPARQEFFRHLGRHPGTEIDAYAAASLAGIDLEAARAGLEALYLDCLISEPTHGRYRFHDLLRDYARALAGTDPAEAGQAAVGRVLEYYLHTARAAGVHVARRIPDALPAGNLGWVSGQGPLPPVAGRSSGADAPPGEPPASMPGFSGPGQAGEWFESERPTLIASVDYADTHGSPAHAIAIPAAIADFLRIRGYWHEAADVHRMAATTARRIHDRHGEAGALTNLGIVRYLTDAYPAAASVYSKALELYREAGSDLGEANVLNELGMVQYVTDDYPAATVSQTRALELYRRLGNRLGEANALNYLGLVQRLSGDYPAAVSGHSRALELYRELGNRLGEANALNYLALVQRSTGEHEAAAANLERALVIFRELRNQLGEGNSLNYLGLVKRLTGDFTAAADHQSEALAIFGEIGNRLGVANALNELGLVQSSLGDRGAAVESEESALALYRDIGDRAGEADALYNLGEILQQPAPAEAMARYEEALQVAREIGASLEEARALEGIGHCLIRTGALTEGMERLGQALHAYQRIGAPEAHRVQTALHDHGPPT</sequence>
<protein>
    <submittedName>
        <fullName evidence="4">Tetratricopeptide repeat protein</fullName>
    </submittedName>
</protein>
<feature type="transmembrane region" description="Helical" evidence="2">
    <location>
        <begin position="7"/>
        <end position="26"/>
    </location>
</feature>
<dbReference type="InterPro" id="IPR019734">
    <property type="entry name" value="TPR_rpt"/>
</dbReference>
<evidence type="ECO:0000256" key="2">
    <source>
        <dbReference type="SAM" id="Phobius"/>
    </source>
</evidence>
<dbReference type="Pfam" id="PF00931">
    <property type="entry name" value="NB-ARC"/>
    <property type="match status" value="1"/>
</dbReference>
<keyword evidence="2" id="KW-0812">Transmembrane</keyword>
<organism evidence="4 5">
    <name type="scientific">Sphaerisporangium flaviroseum</name>
    <dbReference type="NCBI Taxonomy" id="509199"/>
    <lineage>
        <taxon>Bacteria</taxon>
        <taxon>Bacillati</taxon>
        <taxon>Actinomycetota</taxon>
        <taxon>Actinomycetes</taxon>
        <taxon>Streptosporangiales</taxon>
        <taxon>Streptosporangiaceae</taxon>
        <taxon>Sphaerisporangium</taxon>
    </lineage>
</organism>
<comment type="caution">
    <text evidence="4">The sequence shown here is derived from an EMBL/GenBank/DDBJ whole genome shotgun (WGS) entry which is preliminary data.</text>
</comment>
<evidence type="ECO:0000256" key="1">
    <source>
        <dbReference type="SAM" id="MobiDB-lite"/>
    </source>
</evidence>
<keyword evidence="5" id="KW-1185">Reference proteome</keyword>
<dbReference type="Gene3D" id="1.25.40.10">
    <property type="entry name" value="Tetratricopeptide repeat domain"/>
    <property type="match status" value="2"/>
</dbReference>
<feature type="domain" description="NB-ARC" evidence="3">
    <location>
        <begin position="171"/>
        <end position="320"/>
    </location>
</feature>
<dbReference type="RefSeq" id="WP_344941092.1">
    <property type="nucleotide sequence ID" value="NZ_BAAAZR010000008.1"/>
</dbReference>
<proteinExistence type="predicted"/>
<evidence type="ECO:0000313" key="4">
    <source>
        <dbReference type="EMBL" id="GAA3812908.1"/>
    </source>
</evidence>
<dbReference type="InterPro" id="IPR002182">
    <property type="entry name" value="NB-ARC"/>
</dbReference>
<dbReference type="InterPro" id="IPR036388">
    <property type="entry name" value="WH-like_DNA-bd_sf"/>
</dbReference>
<dbReference type="PANTHER" id="PTHR47691">
    <property type="entry name" value="REGULATOR-RELATED"/>
    <property type="match status" value="1"/>
</dbReference>
<feature type="region of interest" description="Disordered" evidence="1">
    <location>
        <begin position="511"/>
        <end position="544"/>
    </location>
</feature>
<dbReference type="Proteomes" id="UP001500888">
    <property type="component" value="Unassembled WGS sequence"/>
</dbReference>
<keyword evidence="2" id="KW-1133">Transmembrane helix</keyword>
<dbReference type="InterPro" id="IPR027417">
    <property type="entry name" value="P-loop_NTPase"/>
</dbReference>
<evidence type="ECO:0000313" key="5">
    <source>
        <dbReference type="Proteomes" id="UP001500888"/>
    </source>
</evidence>
<dbReference type="PANTHER" id="PTHR47691:SF3">
    <property type="entry name" value="HTH-TYPE TRANSCRIPTIONAL REGULATOR RV0890C-RELATED"/>
    <property type="match status" value="1"/>
</dbReference>
<feature type="transmembrane region" description="Helical" evidence="2">
    <location>
        <begin position="32"/>
        <end position="59"/>
    </location>
</feature>
<name>A0ABP7I9E3_9ACTN</name>
<dbReference type="PRINTS" id="PR00364">
    <property type="entry name" value="DISEASERSIST"/>
</dbReference>
<dbReference type="InterPro" id="IPR011990">
    <property type="entry name" value="TPR-like_helical_dom_sf"/>
</dbReference>
<dbReference type="EMBL" id="BAAAZR010000008">
    <property type="protein sequence ID" value="GAA3812908.1"/>
    <property type="molecule type" value="Genomic_DNA"/>
</dbReference>
<dbReference type="Pfam" id="PF13424">
    <property type="entry name" value="TPR_12"/>
    <property type="match status" value="2"/>
</dbReference>
<accession>A0ABP7I9E3</accession>
<evidence type="ECO:0000259" key="3">
    <source>
        <dbReference type="Pfam" id="PF00931"/>
    </source>
</evidence>
<dbReference type="SUPFAM" id="SSF48452">
    <property type="entry name" value="TPR-like"/>
    <property type="match status" value="3"/>
</dbReference>
<dbReference type="Gene3D" id="3.40.50.300">
    <property type="entry name" value="P-loop containing nucleotide triphosphate hydrolases"/>
    <property type="match status" value="1"/>
</dbReference>
<dbReference type="Gene3D" id="1.10.10.10">
    <property type="entry name" value="Winged helix-like DNA-binding domain superfamily/Winged helix DNA-binding domain"/>
    <property type="match status" value="1"/>
</dbReference>
<dbReference type="SMART" id="SM00028">
    <property type="entry name" value="TPR"/>
    <property type="match status" value="8"/>
</dbReference>
<keyword evidence="2" id="KW-0472">Membrane</keyword>
<dbReference type="SUPFAM" id="SSF52540">
    <property type="entry name" value="P-loop containing nucleoside triphosphate hydrolases"/>
    <property type="match status" value="1"/>
</dbReference>
<reference evidence="5" key="1">
    <citation type="journal article" date="2019" name="Int. J. Syst. Evol. Microbiol.">
        <title>The Global Catalogue of Microorganisms (GCM) 10K type strain sequencing project: providing services to taxonomists for standard genome sequencing and annotation.</title>
        <authorList>
            <consortium name="The Broad Institute Genomics Platform"/>
            <consortium name="The Broad Institute Genome Sequencing Center for Infectious Disease"/>
            <person name="Wu L."/>
            <person name="Ma J."/>
        </authorList>
    </citation>
    <scope>NUCLEOTIDE SEQUENCE [LARGE SCALE GENOMIC DNA]</scope>
    <source>
        <strain evidence="5">JCM 16908</strain>
    </source>
</reference>